<feature type="transmembrane region" description="Helical" evidence="1">
    <location>
        <begin position="41"/>
        <end position="57"/>
    </location>
</feature>
<comment type="caution">
    <text evidence="2">The sequence shown here is derived from an EMBL/GenBank/DDBJ whole genome shotgun (WGS) entry which is preliminary data.</text>
</comment>
<keyword evidence="1" id="KW-0472">Membrane</keyword>
<keyword evidence="1" id="KW-1133">Transmembrane helix</keyword>
<feature type="transmembrane region" description="Helical" evidence="1">
    <location>
        <begin position="7"/>
        <end position="29"/>
    </location>
</feature>
<reference evidence="2 3" key="1">
    <citation type="submission" date="2021-01" db="EMBL/GenBank/DDBJ databases">
        <title>011410 draft genome.</title>
        <authorList>
            <person name="Lang L."/>
        </authorList>
    </citation>
    <scope>NUCLEOTIDE SEQUENCE [LARGE SCALE GENOMIC DNA]</scope>
    <source>
        <strain evidence="2 3">KCTC 42845</strain>
    </source>
</reference>
<dbReference type="EMBL" id="JAESHT010000019">
    <property type="protein sequence ID" value="MBL3675214.1"/>
    <property type="molecule type" value="Genomic_DNA"/>
</dbReference>
<evidence type="ECO:0000313" key="2">
    <source>
        <dbReference type="EMBL" id="MBL3675214.1"/>
    </source>
</evidence>
<dbReference type="RefSeq" id="WP_191311953.1">
    <property type="nucleotide sequence ID" value="NZ_BNCL01000018.1"/>
</dbReference>
<dbReference type="Proteomes" id="UP000644749">
    <property type="component" value="Unassembled WGS sequence"/>
</dbReference>
<organism evidence="2 3">
    <name type="scientific">Paracoccus aerius</name>
    <dbReference type="NCBI Taxonomy" id="1915382"/>
    <lineage>
        <taxon>Bacteria</taxon>
        <taxon>Pseudomonadati</taxon>
        <taxon>Pseudomonadota</taxon>
        <taxon>Alphaproteobacteria</taxon>
        <taxon>Rhodobacterales</taxon>
        <taxon>Paracoccaceae</taxon>
        <taxon>Paracoccus</taxon>
    </lineage>
</organism>
<accession>A0ABS1S902</accession>
<gene>
    <name evidence="2" type="ORF">JL111_17195</name>
</gene>
<keyword evidence="3" id="KW-1185">Reference proteome</keyword>
<proteinExistence type="predicted"/>
<sequence>MQIQSKLAIGLSALMIAIISLLTLTPVTAPSLGSIEHADKIYHALAFAGLALPIATLRPNWLFVAVPVYAAFGGLIEIIQPFVGRDCSLADWVADLTGIGLGSLAGRILVACARPFRSLKACGQ</sequence>
<name>A0ABS1S902_9RHOB</name>
<evidence type="ECO:0000256" key="1">
    <source>
        <dbReference type="SAM" id="Phobius"/>
    </source>
</evidence>
<evidence type="ECO:0000313" key="3">
    <source>
        <dbReference type="Proteomes" id="UP000644749"/>
    </source>
</evidence>
<dbReference type="NCBIfam" id="NF037970">
    <property type="entry name" value="vanZ_1"/>
    <property type="match status" value="1"/>
</dbReference>
<protein>
    <submittedName>
        <fullName evidence="2">VanZ family protein</fullName>
    </submittedName>
</protein>
<keyword evidence="1" id="KW-0812">Transmembrane</keyword>